<dbReference type="Pfam" id="PF11001">
    <property type="entry name" value="AFUB_07903_YDR124W_hel"/>
    <property type="match status" value="1"/>
</dbReference>
<dbReference type="EMBL" id="JAUEPO010000001">
    <property type="protein sequence ID" value="KAK3337003.1"/>
    <property type="molecule type" value="Genomic_DNA"/>
</dbReference>
<dbReference type="Proteomes" id="UP001286456">
    <property type="component" value="Unassembled WGS sequence"/>
</dbReference>
<dbReference type="PANTHER" id="PTHR36102">
    <property type="entry name" value="CHROMOSOME 10, WHOLE GENOME SHOTGUN SEQUENCE"/>
    <property type="match status" value="1"/>
</dbReference>
<evidence type="ECO:0000313" key="2">
    <source>
        <dbReference type="EMBL" id="KAK3337003.1"/>
    </source>
</evidence>
<dbReference type="InterPro" id="IPR021264">
    <property type="entry name" value="AFUB_079030/YDR124W-like"/>
</dbReference>
<proteinExistence type="predicted"/>
<feature type="domain" description="Subtelomeric hrmA-associated cluster protein AFUB-079030/YDR124W-like helical bundle" evidence="1">
    <location>
        <begin position="24"/>
        <end position="160"/>
    </location>
</feature>
<accession>A0AAE0J4W0</accession>
<gene>
    <name evidence="2" type="ORF">B0T19DRAFT_411241</name>
</gene>
<reference evidence="2" key="1">
    <citation type="journal article" date="2023" name="Mol. Phylogenet. Evol.">
        <title>Genome-scale phylogeny and comparative genomics of the fungal order Sordariales.</title>
        <authorList>
            <person name="Hensen N."/>
            <person name="Bonometti L."/>
            <person name="Westerberg I."/>
            <person name="Brannstrom I.O."/>
            <person name="Guillou S."/>
            <person name="Cros-Aarteil S."/>
            <person name="Calhoun S."/>
            <person name="Haridas S."/>
            <person name="Kuo A."/>
            <person name="Mondo S."/>
            <person name="Pangilinan J."/>
            <person name="Riley R."/>
            <person name="LaButti K."/>
            <person name="Andreopoulos B."/>
            <person name="Lipzen A."/>
            <person name="Chen C."/>
            <person name="Yan M."/>
            <person name="Daum C."/>
            <person name="Ng V."/>
            <person name="Clum A."/>
            <person name="Steindorff A."/>
            <person name="Ohm R.A."/>
            <person name="Martin F."/>
            <person name="Silar P."/>
            <person name="Natvig D.O."/>
            <person name="Lalanne C."/>
            <person name="Gautier V."/>
            <person name="Ament-Velasquez S.L."/>
            <person name="Kruys A."/>
            <person name="Hutchinson M.I."/>
            <person name="Powell A.J."/>
            <person name="Barry K."/>
            <person name="Miller A.N."/>
            <person name="Grigoriev I.V."/>
            <person name="Debuchy R."/>
            <person name="Gladieux P."/>
            <person name="Hiltunen Thoren M."/>
            <person name="Johannesson H."/>
        </authorList>
    </citation>
    <scope>NUCLEOTIDE SEQUENCE</scope>
    <source>
        <strain evidence="2">SMH4131-1</strain>
    </source>
</reference>
<keyword evidence="3" id="KW-1185">Reference proteome</keyword>
<evidence type="ECO:0000313" key="3">
    <source>
        <dbReference type="Proteomes" id="UP001286456"/>
    </source>
</evidence>
<organism evidence="2 3">
    <name type="scientific">Cercophora scortea</name>
    <dbReference type="NCBI Taxonomy" id="314031"/>
    <lineage>
        <taxon>Eukaryota</taxon>
        <taxon>Fungi</taxon>
        <taxon>Dikarya</taxon>
        <taxon>Ascomycota</taxon>
        <taxon>Pezizomycotina</taxon>
        <taxon>Sordariomycetes</taxon>
        <taxon>Sordariomycetidae</taxon>
        <taxon>Sordariales</taxon>
        <taxon>Lasiosphaeriaceae</taxon>
        <taxon>Cercophora</taxon>
    </lineage>
</organism>
<dbReference type="PANTHER" id="PTHR36102:SF1">
    <property type="entry name" value="YDR124W-LIKE HELICAL BUNDLE DOMAIN-CONTAINING PROTEIN"/>
    <property type="match status" value="1"/>
</dbReference>
<comment type="caution">
    <text evidence="2">The sequence shown here is derived from an EMBL/GenBank/DDBJ whole genome shotgun (WGS) entry which is preliminary data.</text>
</comment>
<protein>
    <recommendedName>
        <fullName evidence="1">Subtelomeric hrmA-associated cluster protein AFUB-079030/YDR124W-like helical bundle domain-containing protein</fullName>
    </recommendedName>
</protein>
<sequence length="208" mass="23512">MGRHDKTIDDEPPVSVSYMVGIIIGKTDRVWDFIHRRFQNCEDTLCERICNAWVEALVLKTQSAYPDAGDELPDWWPTDHFGSDKTDYMHYQELPKEKRVYLICHILKMTVQPLAKQPLTMAACKLNVTQLKELAFGDLDPSAIISDEKNALINDVFRVAGILKDYLAGRRDAGTEVFVNKNADCVLSNDEEPTVLSPAATWQSRGVP</sequence>
<reference evidence="2" key="2">
    <citation type="submission" date="2023-06" db="EMBL/GenBank/DDBJ databases">
        <authorList>
            <consortium name="Lawrence Berkeley National Laboratory"/>
            <person name="Haridas S."/>
            <person name="Hensen N."/>
            <person name="Bonometti L."/>
            <person name="Westerberg I."/>
            <person name="Brannstrom I.O."/>
            <person name="Guillou S."/>
            <person name="Cros-Aarteil S."/>
            <person name="Calhoun S."/>
            <person name="Kuo A."/>
            <person name="Mondo S."/>
            <person name="Pangilinan J."/>
            <person name="Riley R."/>
            <person name="Labutti K."/>
            <person name="Andreopoulos B."/>
            <person name="Lipzen A."/>
            <person name="Chen C."/>
            <person name="Yanf M."/>
            <person name="Daum C."/>
            <person name="Ng V."/>
            <person name="Clum A."/>
            <person name="Steindorff A."/>
            <person name="Ohm R."/>
            <person name="Martin F."/>
            <person name="Silar P."/>
            <person name="Natvig D."/>
            <person name="Lalanne C."/>
            <person name="Gautier V."/>
            <person name="Ament-Velasquez S.L."/>
            <person name="Kruys A."/>
            <person name="Hutchinson M.I."/>
            <person name="Powell A.J."/>
            <person name="Barry K."/>
            <person name="Miller A.N."/>
            <person name="Grigoriev I.V."/>
            <person name="Debuchy R."/>
            <person name="Gladieux P."/>
            <person name="Thoren M.H."/>
            <person name="Johannesson H."/>
        </authorList>
    </citation>
    <scope>NUCLEOTIDE SEQUENCE</scope>
    <source>
        <strain evidence="2">SMH4131-1</strain>
    </source>
</reference>
<dbReference type="AlphaFoldDB" id="A0AAE0J4W0"/>
<dbReference type="InterPro" id="IPR047092">
    <property type="entry name" value="AFUB_07903/YDR124W-like_hel"/>
</dbReference>
<name>A0AAE0J4W0_9PEZI</name>
<evidence type="ECO:0000259" key="1">
    <source>
        <dbReference type="Pfam" id="PF11001"/>
    </source>
</evidence>